<keyword evidence="4" id="KW-1185">Reference proteome</keyword>
<keyword evidence="2" id="KW-0472">Membrane</keyword>
<keyword evidence="2" id="KW-1133">Transmembrane helix</keyword>
<gene>
    <name evidence="3" type="ORF">FHS29_002332</name>
</gene>
<evidence type="ECO:0000256" key="1">
    <source>
        <dbReference type="SAM" id="MobiDB-lite"/>
    </source>
</evidence>
<name>A0A841CEN3_9PSEU</name>
<feature type="transmembrane region" description="Helical" evidence="2">
    <location>
        <begin position="87"/>
        <end position="106"/>
    </location>
</feature>
<keyword evidence="2" id="KW-0812">Transmembrane</keyword>
<feature type="transmembrane region" description="Helical" evidence="2">
    <location>
        <begin position="118"/>
        <end position="137"/>
    </location>
</feature>
<dbReference type="AlphaFoldDB" id="A0A841CEN3"/>
<feature type="transmembrane region" description="Helical" evidence="2">
    <location>
        <begin position="187"/>
        <end position="209"/>
    </location>
</feature>
<evidence type="ECO:0000256" key="2">
    <source>
        <dbReference type="SAM" id="Phobius"/>
    </source>
</evidence>
<proteinExistence type="predicted"/>
<organism evidence="3 4">
    <name type="scientific">Saccharothrix tamanrassetensis</name>
    <dbReference type="NCBI Taxonomy" id="1051531"/>
    <lineage>
        <taxon>Bacteria</taxon>
        <taxon>Bacillati</taxon>
        <taxon>Actinomycetota</taxon>
        <taxon>Actinomycetes</taxon>
        <taxon>Pseudonocardiales</taxon>
        <taxon>Pseudonocardiaceae</taxon>
        <taxon>Saccharothrix</taxon>
    </lineage>
</organism>
<feature type="transmembrane region" description="Helical" evidence="2">
    <location>
        <begin position="149"/>
        <end position="175"/>
    </location>
</feature>
<feature type="transmembrane region" description="Helical" evidence="2">
    <location>
        <begin position="51"/>
        <end position="75"/>
    </location>
</feature>
<accession>A0A841CEN3</accession>
<feature type="compositionally biased region" description="Low complexity" evidence="1">
    <location>
        <begin position="1"/>
        <end position="19"/>
    </location>
</feature>
<feature type="region of interest" description="Disordered" evidence="1">
    <location>
        <begin position="1"/>
        <end position="40"/>
    </location>
</feature>
<dbReference type="Proteomes" id="UP000547510">
    <property type="component" value="Unassembled WGS sequence"/>
</dbReference>
<evidence type="ECO:0000313" key="3">
    <source>
        <dbReference type="EMBL" id="MBB5955751.1"/>
    </source>
</evidence>
<sequence length="211" mass="22203">MAGSGSKSKSSRGPGPQGQRRARRKQGQGRRPEPAPKNWFTRLSGWQQTGVVLGGTVSGVGGHFLLWGTVFPALGEVVGRIPVVSTVVGWLFAGGAFGALGVLSINHETAKPDNVKRLKVIASVWSAVALLCIPSGYANGIRLPTDFWAGVYSGAYGVAAVPLVLVVVVCLWALVMKLLRRKGEPDGTSVGWALVAYSALLLVWGSSLLRT</sequence>
<protein>
    <submittedName>
        <fullName evidence="3">Uncharacterized protein</fullName>
    </submittedName>
</protein>
<dbReference type="RefSeq" id="WP_184690564.1">
    <property type="nucleotide sequence ID" value="NZ_JACHJN010000003.1"/>
</dbReference>
<dbReference type="EMBL" id="JACHJN010000003">
    <property type="protein sequence ID" value="MBB5955751.1"/>
    <property type="molecule type" value="Genomic_DNA"/>
</dbReference>
<comment type="caution">
    <text evidence="3">The sequence shown here is derived from an EMBL/GenBank/DDBJ whole genome shotgun (WGS) entry which is preliminary data.</text>
</comment>
<evidence type="ECO:0000313" key="4">
    <source>
        <dbReference type="Proteomes" id="UP000547510"/>
    </source>
</evidence>
<reference evidence="3 4" key="1">
    <citation type="submission" date="2020-08" db="EMBL/GenBank/DDBJ databases">
        <title>Genomic Encyclopedia of Type Strains, Phase III (KMG-III): the genomes of soil and plant-associated and newly described type strains.</title>
        <authorList>
            <person name="Whitman W."/>
        </authorList>
    </citation>
    <scope>NUCLEOTIDE SEQUENCE [LARGE SCALE GENOMIC DNA]</scope>
    <source>
        <strain evidence="3 4">CECT 8640</strain>
    </source>
</reference>